<reference evidence="1" key="1">
    <citation type="submission" date="2014-09" db="EMBL/GenBank/DDBJ databases">
        <authorList>
            <person name="Magalhaes I.L.F."/>
            <person name="Oliveira U."/>
            <person name="Santos F.R."/>
            <person name="Vidigal T.H.D.A."/>
            <person name="Brescovit A.D."/>
            <person name="Santos A.J."/>
        </authorList>
    </citation>
    <scope>NUCLEOTIDE SEQUENCE</scope>
    <source>
        <tissue evidence="1">Shoot tissue taken approximately 20 cm above the soil surface</tissue>
    </source>
</reference>
<name>A0A0A9CXA2_ARUDO</name>
<accession>A0A0A9CXA2</accession>
<organism evidence="1">
    <name type="scientific">Arundo donax</name>
    <name type="common">Giant reed</name>
    <name type="synonym">Donax arundinaceus</name>
    <dbReference type="NCBI Taxonomy" id="35708"/>
    <lineage>
        <taxon>Eukaryota</taxon>
        <taxon>Viridiplantae</taxon>
        <taxon>Streptophyta</taxon>
        <taxon>Embryophyta</taxon>
        <taxon>Tracheophyta</taxon>
        <taxon>Spermatophyta</taxon>
        <taxon>Magnoliopsida</taxon>
        <taxon>Liliopsida</taxon>
        <taxon>Poales</taxon>
        <taxon>Poaceae</taxon>
        <taxon>PACMAD clade</taxon>
        <taxon>Arundinoideae</taxon>
        <taxon>Arundineae</taxon>
        <taxon>Arundo</taxon>
    </lineage>
</organism>
<dbReference type="AlphaFoldDB" id="A0A0A9CXA2"/>
<proteinExistence type="predicted"/>
<evidence type="ECO:0000313" key="1">
    <source>
        <dbReference type="EMBL" id="JAD80226.1"/>
    </source>
</evidence>
<dbReference type="EMBL" id="GBRH01217669">
    <property type="protein sequence ID" value="JAD80226.1"/>
    <property type="molecule type" value="Transcribed_RNA"/>
</dbReference>
<reference evidence="1" key="2">
    <citation type="journal article" date="2015" name="Data Brief">
        <title>Shoot transcriptome of the giant reed, Arundo donax.</title>
        <authorList>
            <person name="Barrero R.A."/>
            <person name="Guerrero F.D."/>
            <person name="Moolhuijzen P."/>
            <person name="Goolsby J.A."/>
            <person name="Tidwell J."/>
            <person name="Bellgard S.E."/>
            <person name="Bellgard M.I."/>
        </authorList>
    </citation>
    <scope>NUCLEOTIDE SEQUENCE</scope>
    <source>
        <tissue evidence="1">Shoot tissue taken approximately 20 cm above the soil surface</tissue>
    </source>
</reference>
<protein>
    <submittedName>
        <fullName evidence="1">Uncharacterized protein</fullName>
    </submittedName>
</protein>
<sequence length="17" mass="2069">MMCKYRSDDKGFLLTFN</sequence>